<dbReference type="InterPro" id="IPR036938">
    <property type="entry name" value="PAP2/HPO_sf"/>
</dbReference>
<feature type="signal peptide" evidence="2">
    <location>
        <begin position="1"/>
        <end position="31"/>
    </location>
</feature>
<comment type="caution">
    <text evidence="3">The sequence shown here is derived from an EMBL/GenBank/DDBJ whole genome shotgun (WGS) entry which is preliminary data.</text>
</comment>
<dbReference type="Proteomes" id="UP000241118">
    <property type="component" value="Unassembled WGS sequence"/>
</dbReference>
<dbReference type="PROSITE" id="PS51318">
    <property type="entry name" value="TAT"/>
    <property type="match status" value="1"/>
</dbReference>
<feature type="chain" id="PRO_5015170842" description="PAP2 superfamily protein" evidence="2">
    <location>
        <begin position="32"/>
        <end position="542"/>
    </location>
</feature>
<dbReference type="Gene3D" id="1.10.606.10">
    <property type="entry name" value="Vanadium-containing Chloroperoxidase, domain 2"/>
    <property type="match status" value="1"/>
</dbReference>
<keyword evidence="4" id="KW-1185">Reference proteome</keyword>
<evidence type="ECO:0008006" key="5">
    <source>
        <dbReference type="Google" id="ProtNLM"/>
    </source>
</evidence>
<dbReference type="GO" id="GO:0004601">
    <property type="term" value="F:peroxidase activity"/>
    <property type="evidence" value="ECO:0007669"/>
    <property type="project" value="InterPro"/>
</dbReference>
<organism evidence="3 4">
    <name type="scientific">Saccharothrix carnea</name>
    <dbReference type="NCBI Taxonomy" id="1280637"/>
    <lineage>
        <taxon>Bacteria</taxon>
        <taxon>Bacillati</taxon>
        <taxon>Actinomycetota</taxon>
        <taxon>Actinomycetes</taxon>
        <taxon>Pseudonocardiales</taxon>
        <taxon>Pseudonocardiaceae</taxon>
        <taxon>Saccharothrix</taxon>
    </lineage>
</organism>
<dbReference type="InterPro" id="IPR052559">
    <property type="entry name" value="V-haloperoxidase"/>
</dbReference>
<dbReference type="InterPro" id="IPR016119">
    <property type="entry name" value="Br/Cl_peroxidase_C"/>
</dbReference>
<reference evidence="3 4" key="1">
    <citation type="submission" date="2018-03" db="EMBL/GenBank/DDBJ databases">
        <title>Genomic Encyclopedia of Type Strains, Phase III (KMG-III): the genomes of soil and plant-associated and newly described type strains.</title>
        <authorList>
            <person name="Whitman W."/>
        </authorList>
    </citation>
    <scope>NUCLEOTIDE SEQUENCE [LARGE SCALE GENOMIC DNA]</scope>
    <source>
        <strain evidence="3 4">CGMCC 4.7097</strain>
    </source>
</reference>
<evidence type="ECO:0000313" key="4">
    <source>
        <dbReference type="Proteomes" id="UP000241118"/>
    </source>
</evidence>
<gene>
    <name evidence="3" type="ORF">B0I31_11789</name>
</gene>
<evidence type="ECO:0000256" key="2">
    <source>
        <dbReference type="SAM" id="SignalP"/>
    </source>
</evidence>
<evidence type="ECO:0000313" key="3">
    <source>
        <dbReference type="EMBL" id="PSL51893.1"/>
    </source>
</evidence>
<feature type="region of interest" description="Disordered" evidence="1">
    <location>
        <begin position="60"/>
        <end position="81"/>
    </location>
</feature>
<protein>
    <recommendedName>
        <fullName evidence="5">PAP2 superfamily protein</fullName>
    </recommendedName>
</protein>
<dbReference type="SUPFAM" id="SSF48317">
    <property type="entry name" value="Acid phosphatase/Vanadium-dependent haloperoxidase"/>
    <property type="match status" value="1"/>
</dbReference>
<dbReference type="AlphaFoldDB" id="A0A2P8I0B9"/>
<sequence>MSPTPALSRRAVLNALGAAGLATGLPGFAGAAPGRGEPPDSPESRIERAYRIREQAAARRRSLPLPLHRDNGDESAYPDRIGNYGKGLPHDYLGRVDPDAYDRMVAAVSGTEPGDFEAIPPGAPADESVGLTNPHAAFTYSLVGADSHHLGLGPPPAFASAAAAAEMVELYWQSLCRDVPFAHYDTHPLTTAACHDLSRLTDYAGPTTDRRVTPSALFRATLPGTLHGPYISQFLLHDVPFGPTTIKQTYRVTAPGDDHVTDYDEWLRIIRGYRPQADSRYDDTPRYLRNGRDLAEYSHQNFSYQPYLLAALLLITQGRDAWDRNNPYLHSKTQPGVTFDWSHPLDVVARVAVAAQKASWFQKWCVHRRLRPEEFGGHVHNHVRGTASYPLHAQLLESEAAQRVVRKHKSFLLPMAYPEGCPTHPSCTAAHATVAGACVTVLKAFYNEPYVLPKPVQPSTDGSSLRPYRGPALTIGGELDKLAFNVAYGRNFAGVHWRSDTTAGLQLGEQVAESVLTDLRLTLTEEFDGFTFTRFDGTTATV</sequence>
<proteinExistence type="predicted"/>
<accession>A0A2P8I0B9</accession>
<dbReference type="InterPro" id="IPR006311">
    <property type="entry name" value="TAT_signal"/>
</dbReference>
<dbReference type="PANTHER" id="PTHR34599">
    <property type="entry name" value="PEROXIDASE-RELATED"/>
    <property type="match status" value="1"/>
</dbReference>
<dbReference type="PANTHER" id="PTHR34599:SF1">
    <property type="entry name" value="PHOSPHATIDIC ACID PHOSPHATASE TYPE 2_HALOPEROXIDASE DOMAIN-CONTAINING PROTEIN"/>
    <property type="match status" value="1"/>
</dbReference>
<dbReference type="EMBL" id="PYAX01000017">
    <property type="protein sequence ID" value="PSL51893.1"/>
    <property type="molecule type" value="Genomic_DNA"/>
</dbReference>
<dbReference type="RefSeq" id="WP_219910936.1">
    <property type="nucleotide sequence ID" value="NZ_PYAX01000017.1"/>
</dbReference>
<dbReference type="CDD" id="cd03398">
    <property type="entry name" value="PAP2_haloperoxidase"/>
    <property type="match status" value="1"/>
</dbReference>
<evidence type="ECO:0000256" key="1">
    <source>
        <dbReference type="SAM" id="MobiDB-lite"/>
    </source>
</evidence>
<name>A0A2P8I0B9_SACCR</name>
<keyword evidence="2" id="KW-0732">Signal</keyword>